<dbReference type="Proteomes" id="UP001497535">
    <property type="component" value="Unassembled WGS sequence"/>
</dbReference>
<comment type="caution">
    <text evidence="1">The sequence shown here is derived from an EMBL/GenBank/DDBJ whole genome shotgun (WGS) entry which is preliminary data.</text>
</comment>
<keyword evidence="2" id="KW-1185">Reference proteome</keyword>
<reference evidence="1" key="1">
    <citation type="submission" date="2023-11" db="EMBL/GenBank/DDBJ databases">
        <authorList>
            <person name="Poullet M."/>
        </authorList>
    </citation>
    <scope>NUCLEOTIDE SEQUENCE</scope>
    <source>
        <strain evidence="1">E1834</strain>
    </source>
</reference>
<proteinExistence type="predicted"/>
<sequence>MFFFFHSPLIIFLLFNFILTKFGCLSSKSFVILRDENEVTDNEKIKSFNETPKKFMLKCPKTSKNISKVEWSHNTRVIFKIKFTQDGTPEPILNEKDNPKWSIHAKAWHSIDKNVAMILTAKNEKFKVEIELERKNCSKNSKINFHQWMVLRINKIDIEEDEGIWKCQIFVNDERNKGRLKLEGESRKRIAAYNIRTTHSKSSEFRRRGRRTHQNDLNEASWYLKQSEEEASNGERTFG</sequence>
<dbReference type="EMBL" id="CAVMJV010000004">
    <property type="protein sequence ID" value="CAK5025595.1"/>
    <property type="molecule type" value="Genomic_DNA"/>
</dbReference>
<gene>
    <name evidence="1" type="ORF">MENTE1834_LOCUS5831</name>
</gene>
<evidence type="ECO:0000313" key="1">
    <source>
        <dbReference type="EMBL" id="CAK5025595.1"/>
    </source>
</evidence>
<accession>A0ACB0Y0F4</accession>
<organism evidence="1 2">
    <name type="scientific">Meloidogyne enterolobii</name>
    <name type="common">Root-knot nematode worm</name>
    <name type="synonym">Meloidogyne mayaguensis</name>
    <dbReference type="NCBI Taxonomy" id="390850"/>
    <lineage>
        <taxon>Eukaryota</taxon>
        <taxon>Metazoa</taxon>
        <taxon>Ecdysozoa</taxon>
        <taxon>Nematoda</taxon>
        <taxon>Chromadorea</taxon>
        <taxon>Rhabditida</taxon>
        <taxon>Tylenchina</taxon>
        <taxon>Tylenchomorpha</taxon>
        <taxon>Tylenchoidea</taxon>
        <taxon>Meloidogynidae</taxon>
        <taxon>Meloidogyninae</taxon>
        <taxon>Meloidogyne</taxon>
    </lineage>
</organism>
<evidence type="ECO:0000313" key="2">
    <source>
        <dbReference type="Proteomes" id="UP001497535"/>
    </source>
</evidence>
<protein>
    <submittedName>
        <fullName evidence="1">Uncharacterized protein</fullName>
    </submittedName>
</protein>
<name>A0ACB0Y0F4_MELEN</name>